<dbReference type="FunFam" id="3.30.420.40:FF:000012">
    <property type="entry name" value="tRNA N6-adenosine threonylcarbamoyltransferase"/>
    <property type="match status" value="1"/>
</dbReference>
<evidence type="ECO:0000256" key="3">
    <source>
        <dbReference type="ARBA" id="ARBA00022694"/>
    </source>
</evidence>
<dbReference type="NCBIfam" id="TIGR00329">
    <property type="entry name" value="gcp_kae1"/>
    <property type="match status" value="1"/>
</dbReference>
<dbReference type="EC" id="2.3.1.234" evidence="8"/>
<dbReference type="InterPro" id="IPR017861">
    <property type="entry name" value="KAE1/TsaD"/>
</dbReference>
<evidence type="ECO:0000256" key="1">
    <source>
        <dbReference type="ARBA" id="ARBA00022490"/>
    </source>
</evidence>
<comment type="caution">
    <text evidence="10">The sequence shown here is derived from an EMBL/GenBank/DDBJ whole genome shotgun (WGS) entry which is preliminary data.</text>
</comment>
<accession>A0A931PWC9</accession>
<comment type="cofactor">
    <cofactor evidence="8">
        <name>Fe(2+)</name>
        <dbReference type="ChEBI" id="CHEBI:29033"/>
    </cofactor>
    <text evidence="8">Binds 1 Fe(2+) ion per subunit.</text>
</comment>
<dbReference type="AlphaFoldDB" id="A0A931PWC9"/>
<dbReference type="NCBIfam" id="TIGR03723">
    <property type="entry name" value="T6A_TsaD_YgjD"/>
    <property type="match status" value="1"/>
</dbReference>
<dbReference type="InterPro" id="IPR043129">
    <property type="entry name" value="ATPase_NBD"/>
</dbReference>
<dbReference type="InterPro" id="IPR000905">
    <property type="entry name" value="Gcp-like_dom"/>
</dbReference>
<dbReference type="GO" id="GO:0005506">
    <property type="term" value="F:iron ion binding"/>
    <property type="evidence" value="ECO:0007669"/>
    <property type="project" value="UniProtKB-UniRule"/>
</dbReference>
<comment type="similarity">
    <text evidence="8">Belongs to the KAE1 / TsaD family.</text>
</comment>
<dbReference type="GO" id="GO:0002949">
    <property type="term" value="P:tRNA threonylcarbamoyladenosine modification"/>
    <property type="evidence" value="ECO:0007669"/>
    <property type="project" value="UniProtKB-UniRule"/>
</dbReference>
<comment type="catalytic activity">
    <reaction evidence="7 8">
        <text>L-threonylcarbamoyladenylate + adenosine(37) in tRNA = N(6)-L-threonylcarbamoyladenosine(37) in tRNA + AMP + H(+)</text>
        <dbReference type="Rhea" id="RHEA:37059"/>
        <dbReference type="Rhea" id="RHEA-COMP:10162"/>
        <dbReference type="Rhea" id="RHEA-COMP:10163"/>
        <dbReference type="ChEBI" id="CHEBI:15378"/>
        <dbReference type="ChEBI" id="CHEBI:73682"/>
        <dbReference type="ChEBI" id="CHEBI:74411"/>
        <dbReference type="ChEBI" id="CHEBI:74418"/>
        <dbReference type="ChEBI" id="CHEBI:456215"/>
        <dbReference type="EC" id="2.3.1.234"/>
    </reaction>
</comment>
<reference evidence="10" key="1">
    <citation type="submission" date="2020-07" db="EMBL/GenBank/DDBJ databases">
        <title>Huge and variable diversity of episymbiotic CPR bacteria and DPANN archaea in groundwater ecosystems.</title>
        <authorList>
            <person name="He C.Y."/>
            <person name="Keren R."/>
            <person name="Whittaker M."/>
            <person name="Farag I.F."/>
            <person name="Doudna J."/>
            <person name="Cate J.H.D."/>
            <person name="Banfield J.F."/>
        </authorList>
    </citation>
    <scope>NUCLEOTIDE SEQUENCE</scope>
    <source>
        <strain evidence="10">NC_groundwater_17_Pr7_B-0.1um_64_12</strain>
    </source>
</reference>
<dbReference type="GO" id="GO:0005737">
    <property type="term" value="C:cytoplasm"/>
    <property type="evidence" value="ECO:0007669"/>
    <property type="project" value="UniProtKB-SubCell"/>
</dbReference>
<evidence type="ECO:0000313" key="11">
    <source>
        <dbReference type="Proteomes" id="UP000727962"/>
    </source>
</evidence>
<evidence type="ECO:0000259" key="9">
    <source>
        <dbReference type="Pfam" id="PF00814"/>
    </source>
</evidence>
<dbReference type="CDD" id="cd24133">
    <property type="entry name" value="ASKHA_NBD_TsaD_bac"/>
    <property type="match status" value="1"/>
</dbReference>
<dbReference type="GO" id="GO:0061711">
    <property type="term" value="F:tRNA N(6)-L-threonylcarbamoyladenine synthase activity"/>
    <property type="evidence" value="ECO:0007669"/>
    <property type="project" value="UniProtKB-EC"/>
</dbReference>
<dbReference type="SUPFAM" id="SSF53067">
    <property type="entry name" value="Actin-like ATPase domain"/>
    <property type="match status" value="2"/>
</dbReference>
<keyword evidence="3 8" id="KW-0819">tRNA processing</keyword>
<evidence type="ECO:0000256" key="6">
    <source>
        <dbReference type="ARBA" id="ARBA00023315"/>
    </source>
</evidence>
<dbReference type="Proteomes" id="UP000727962">
    <property type="component" value="Unassembled WGS sequence"/>
</dbReference>
<comment type="subcellular location">
    <subcellularLocation>
        <location evidence="8">Cytoplasm</location>
    </subcellularLocation>
</comment>
<keyword evidence="6 8" id="KW-0012">Acyltransferase</keyword>
<dbReference type="PANTHER" id="PTHR11735">
    <property type="entry name" value="TRNA N6-ADENOSINE THREONYLCARBAMOYLTRANSFERASE"/>
    <property type="match status" value="1"/>
</dbReference>
<protein>
    <recommendedName>
        <fullName evidence="8">tRNA N6-adenosine threonylcarbamoyltransferase</fullName>
        <ecNumber evidence="8">2.3.1.234</ecNumber>
    </recommendedName>
    <alternativeName>
        <fullName evidence="8">N6-L-threonylcarbamoyladenine synthase</fullName>
        <shortName evidence="8">t(6)A synthase</shortName>
    </alternativeName>
    <alternativeName>
        <fullName evidence="8">t(6)A37 threonylcarbamoyladenosine biosynthesis protein TsaD</fullName>
    </alternativeName>
    <alternativeName>
        <fullName evidence="8">tRNA threonylcarbamoyladenosine biosynthesis protein TsaD</fullName>
    </alternativeName>
</protein>
<keyword evidence="5 8" id="KW-0408">Iron</keyword>
<evidence type="ECO:0000256" key="4">
    <source>
        <dbReference type="ARBA" id="ARBA00022723"/>
    </source>
</evidence>
<dbReference type="Pfam" id="PF00814">
    <property type="entry name" value="TsaD"/>
    <property type="match status" value="1"/>
</dbReference>
<feature type="binding site" evidence="8">
    <location>
        <position position="121"/>
    </location>
    <ligand>
        <name>Fe cation</name>
        <dbReference type="ChEBI" id="CHEBI:24875"/>
    </ligand>
</feature>
<dbReference type="Gene3D" id="3.30.420.40">
    <property type="match status" value="2"/>
</dbReference>
<dbReference type="FunFam" id="3.30.420.40:FF:000040">
    <property type="entry name" value="tRNA N6-adenosine threonylcarbamoyltransferase"/>
    <property type="match status" value="1"/>
</dbReference>
<dbReference type="PANTHER" id="PTHR11735:SF6">
    <property type="entry name" value="TRNA N6-ADENOSINE THREONYLCARBAMOYLTRANSFERASE, MITOCHONDRIAL"/>
    <property type="match status" value="1"/>
</dbReference>
<feature type="binding site" evidence="8">
    <location>
        <position position="276"/>
    </location>
    <ligand>
        <name>substrate</name>
    </ligand>
</feature>
<dbReference type="PRINTS" id="PR00789">
    <property type="entry name" value="OSIALOPTASE"/>
</dbReference>
<sequence length="343" mass="35763">MSLDWFEGPLLAIETSCDETSAAVLDGRKIWSNVVSSQARLHEKWGGVVPEAAARAHVEAILPVIEEALALAYLSLRDVRAVAATNRPGLLGALSVGLTSAKALSFSLGVPLIAVHHLEGHLLSPLALPGELPFPHACLIVSGGHTELVRVDGLGRYELIGQTLDDAAGEAFDKGARLLGLGYPGGQAIEKAAEGGDPKRYPLPRGLSGDTLDFSFSGLKTALWRLGETEGERLSVPDAAASLQEAIVSVLAERAVRAAIDFELPALTLVGGVAANLSLRSRLEGFCRREGLAFLTPPPELCTDNAAMIGLAGSLRLAAGERSGFDADCEANAALPGLPSPSF</sequence>
<keyword evidence="2 8" id="KW-0808">Transferase</keyword>
<evidence type="ECO:0000313" key="10">
    <source>
        <dbReference type="EMBL" id="MBI1757185.1"/>
    </source>
</evidence>
<gene>
    <name evidence="8 10" type="primary">tsaD</name>
    <name evidence="10" type="ORF">HYR64_08780</name>
</gene>
<dbReference type="EMBL" id="JACOSL010000056">
    <property type="protein sequence ID" value="MBI1757185.1"/>
    <property type="molecule type" value="Genomic_DNA"/>
</dbReference>
<name>A0A931PWC9_FIMGI</name>
<proteinExistence type="inferred from homology"/>
<dbReference type="InterPro" id="IPR017860">
    <property type="entry name" value="Peptidase_M22_CS"/>
</dbReference>
<comment type="function">
    <text evidence="8">Required for the formation of a threonylcarbamoyl group on adenosine at position 37 (t(6)A37) in tRNAs that read codons beginning with adenine. Is involved in the transfer of the threonylcarbamoyl moiety of threonylcarbamoyl-AMP (TC-AMP) to the N6 group of A37, together with TsaE and TsaB. TsaD likely plays a direct catalytic role in this reaction.</text>
</comment>
<feature type="binding site" evidence="8">
    <location>
        <position position="186"/>
    </location>
    <ligand>
        <name>substrate</name>
    </ligand>
</feature>
<feature type="binding site" evidence="8">
    <location>
        <position position="117"/>
    </location>
    <ligand>
        <name>Fe cation</name>
        <dbReference type="ChEBI" id="CHEBI:24875"/>
    </ligand>
</feature>
<evidence type="ECO:0000256" key="5">
    <source>
        <dbReference type="ARBA" id="ARBA00023004"/>
    </source>
</evidence>
<feature type="binding site" evidence="8">
    <location>
        <position position="173"/>
    </location>
    <ligand>
        <name>substrate</name>
    </ligand>
</feature>
<dbReference type="InterPro" id="IPR022450">
    <property type="entry name" value="TsaD"/>
</dbReference>
<keyword evidence="1 8" id="KW-0963">Cytoplasm</keyword>
<feature type="domain" description="Gcp-like" evidence="9">
    <location>
        <begin position="30"/>
        <end position="310"/>
    </location>
</feature>
<feature type="binding site" evidence="8">
    <location>
        <begin position="140"/>
        <end position="144"/>
    </location>
    <ligand>
        <name>substrate</name>
    </ligand>
</feature>
<keyword evidence="4 8" id="KW-0479">Metal-binding</keyword>
<evidence type="ECO:0000256" key="2">
    <source>
        <dbReference type="ARBA" id="ARBA00022679"/>
    </source>
</evidence>
<evidence type="ECO:0000256" key="7">
    <source>
        <dbReference type="ARBA" id="ARBA00048117"/>
    </source>
</evidence>
<organism evidence="10 11">
    <name type="scientific">Fimbriimonas ginsengisoli</name>
    <dbReference type="NCBI Taxonomy" id="1005039"/>
    <lineage>
        <taxon>Bacteria</taxon>
        <taxon>Bacillati</taxon>
        <taxon>Armatimonadota</taxon>
        <taxon>Fimbriimonadia</taxon>
        <taxon>Fimbriimonadales</taxon>
        <taxon>Fimbriimonadaceae</taxon>
        <taxon>Fimbriimonas</taxon>
    </lineage>
</organism>
<dbReference type="PROSITE" id="PS01016">
    <property type="entry name" value="GLYCOPROTEASE"/>
    <property type="match status" value="1"/>
</dbReference>
<feature type="binding site" evidence="8">
    <location>
        <position position="304"/>
    </location>
    <ligand>
        <name>Fe cation</name>
        <dbReference type="ChEBI" id="CHEBI:24875"/>
    </ligand>
</feature>
<feature type="binding site" evidence="8">
    <location>
        <position position="190"/>
    </location>
    <ligand>
        <name>substrate</name>
    </ligand>
</feature>
<evidence type="ECO:0000256" key="8">
    <source>
        <dbReference type="HAMAP-Rule" id="MF_01445"/>
    </source>
</evidence>
<dbReference type="HAMAP" id="MF_01445">
    <property type="entry name" value="TsaD"/>
    <property type="match status" value="1"/>
</dbReference>